<organism evidence="1 3">
    <name type="scientific">Corallococcus llansteffanensis</name>
    <dbReference type="NCBI Taxonomy" id="2316731"/>
    <lineage>
        <taxon>Bacteria</taxon>
        <taxon>Pseudomonadati</taxon>
        <taxon>Myxococcota</taxon>
        <taxon>Myxococcia</taxon>
        <taxon>Myxococcales</taxon>
        <taxon>Cystobacterineae</taxon>
        <taxon>Myxococcaceae</taxon>
        <taxon>Corallococcus</taxon>
    </lineage>
</organism>
<dbReference type="EMBL" id="RAWB01001239">
    <property type="protein sequence ID" value="RKH31695.1"/>
    <property type="molecule type" value="Genomic_DNA"/>
</dbReference>
<sequence>MFHRLKRFRAVATRFEKTATNYLAVLHLACMMLWLN</sequence>
<evidence type="ECO:0008006" key="4">
    <source>
        <dbReference type="Google" id="ProtNLM"/>
    </source>
</evidence>
<reference evidence="3" key="1">
    <citation type="submission" date="2018-09" db="EMBL/GenBank/DDBJ databases">
        <authorList>
            <person name="Livingstone P.G."/>
            <person name="Whitworth D.E."/>
        </authorList>
    </citation>
    <scope>NUCLEOTIDE SEQUENCE [LARGE SCALE GENOMIC DNA]</scope>
    <source>
        <strain evidence="3">CA051B</strain>
    </source>
</reference>
<keyword evidence="3" id="KW-1185">Reference proteome</keyword>
<name>A0A3A8MSL6_9BACT</name>
<evidence type="ECO:0000313" key="2">
    <source>
        <dbReference type="EMBL" id="RKH31729.1"/>
    </source>
</evidence>
<comment type="caution">
    <text evidence="1">The sequence shown here is derived from an EMBL/GenBank/DDBJ whole genome shotgun (WGS) entry which is preliminary data.</text>
</comment>
<proteinExistence type="predicted"/>
<evidence type="ECO:0000313" key="3">
    <source>
        <dbReference type="Proteomes" id="UP000272888"/>
    </source>
</evidence>
<protein>
    <recommendedName>
        <fullName evidence="4">IS5/IS1182 family transposase</fullName>
    </recommendedName>
</protein>
<gene>
    <name evidence="2" type="ORF">D7V93_44330</name>
    <name evidence="1" type="ORF">D7V93_44335</name>
</gene>
<reference evidence="1" key="2">
    <citation type="submission" date="2018-09" db="EMBL/GenBank/DDBJ databases">
        <authorList>
            <person name="Parvin R."/>
            <person name="Begum J.A."/>
            <person name="Chowdhury E.H."/>
            <person name="Islam M.R."/>
            <person name="Harder T."/>
        </authorList>
    </citation>
    <scope>NUCLEOTIDE SEQUENCE</scope>
    <source>
        <strain evidence="1">CA051B</strain>
    </source>
</reference>
<accession>A0A3A8MSL6</accession>
<dbReference type="EMBL" id="RAWB01001238">
    <property type="protein sequence ID" value="RKH31729.1"/>
    <property type="molecule type" value="Genomic_DNA"/>
</dbReference>
<dbReference type="Proteomes" id="UP000272888">
    <property type="component" value="Unassembled WGS sequence"/>
</dbReference>
<evidence type="ECO:0000313" key="1">
    <source>
        <dbReference type="EMBL" id="RKH31695.1"/>
    </source>
</evidence>
<dbReference type="AlphaFoldDB" id="A0A3A8MSL6"/>